<feature type="region of interest" description="Disordered" evidence="3">
    <location>
        <begin position="29"/>
        <end position="55"/>
    </location>
</feature>
<dbReference type="SUPFAM" id="SSF54189">
    <property type="entry name" value="Ribosomal proteins S24e, L23 and L15e"/>
    <property type="match status" value="1"/>
</dbReference>
<feature type="non-terminal residue" evidence="4">
    <location>
        <position position="1"/>
    </location>
</feature>
<dbReference type="Proteomes" id="UP000475037">
    <property type="component" value="Unassembled WGS sequence"/>
</dbReference>
<dbReference type="EMBL" id="VOAJ01001975">
    <property type="protein sequence ID" value="KAF0883692.1"/>
    <property type="molecule type" value="Genomic_DNA"/>
</dbReference>
<dbReference type="InterPro" id="IPR053709">
    <property type="entry name" value="eRP_eS24_sf"/>
</dbReference>
<sequence length="102" mass="11197">TNDTVSIRTGKVKTNRLLRRKQTVTDVLRPETATEPEAGIRGKGAGWTGPRQTPPCVWTQGPCVGGQAGGIGEYDPRGHTRGLVRRGLYEKESRERGPRTEK</sequence>
<dbReference type="Gene3D" id="3.30.70.3370">
    <property type="match status" value="1"/>
</dbReference>
<keyword evidence="2" id="KW-0687">Ribonucleoprotein</keyword>
<proteinExistence type="predicted"/>
<dbReference type="InterPro" id="IPR012678">
    <property type="entry name" value="Ribosomal_uL23/eL15/eS24_sf"/>
</dbReference>
<feature type="compositionally biased region" description="Basic and acidic residues" evidence="3">
    <location>
        <begin position="87"/>
        <end position="102"/>
    </location>
</feature>
<evidence type="ECO:0000313" key="5">
    <source>
        <dbReference type="Proteomes" id="UP000475037"/>
    </source>
</evidence>
<comment type="caution">
    <text evidence="4">The sequence shown here is derived from an EMBL/GenBank/DDBJ whole genome shotgun (WGS) entry which is preliminary data.</text>
</comment>
<organism evidence="4 5">
    <name type="scientific">Crocuta crocuta</name>
    <name type="common">Spotted hyena</name>
    <dbReference type="NCBI Taxonomy" id="9678"/>
    <lineage>
        <taxon>Eukaryota</taxon>
        <taxon>Metazoa</taxon>
        <taxon>Chordata</taxon>
        <taxon>Craniata</taxon>
        <taxon>Vertebrata</taxon>
        <taxon>Euteleostomi</taxon>
        <taxon>Mammalia</taxon>
        <taxon>Eutheria</taxon>
        <taxon>Laurasiatheria</taxon>
        <taxon>Carnivora</taxon>
        <taxon>Feliformia</taxon>
        <taxon>Hyaenidae</taxon>
        <taxon>Crocuta</taxon>
    </lineage>
</organism>
<dbReference type="GO" id="GO:0003735">
    <property type="term" value="F:structural constituent of ribosome"/>
    <property type="evidence" value="ECO:0007669"/>
    <property type="project" value="InterPro"/>
</dbReference>
<keyword evidence="1" id="KW-0689">Ribosomal protein</keyword>
<evidence type="ECO:0000256" key="1">
    <source>
        <dbReference type="ARBA" id="ARBA00022980"/>
    </source>
</evidence>
<dbReference type="GO" id="GO:0006412">
    <property type="term" value="P:translation"/>
    <property type="evidence" value="ECO:0007669"/>
    <property type="project" value="InterPro"/>
</dbReference>
<dbReference type="AlphaFoldDB" id="A0A6G1B7B1"/>
<feature type="region of interest" description="Disordered" evidence="3">
    <location>
        <begin position="69"/>
        <end position="102"/>
    </location>
</feature>
<reference evidence="4 5" key="1">
    <citation type="submission" date="2019-11" db="EMBL/GenBank/DDBJ databases">
        <authorList>
            <person name="Yang C."/>
            <person name="Li F."/>
        </authorList>
    </citation>
    <scope>NUCLEOTIDE SEQUENCE [LARGE SCALE GENOMIC DNA]</scope>
    <source>
        <strain evidence="4">KB4526</strain>
        <tissue evidence="4">Muscle</tissue>
    </source>
</reference>
<accession>A0A6G1B7B1</accession>
<protein>
    <submittedName>
        <fullName evidence="4">RS24 protein</fullName>
    </submittedName>
</protein>
<gene>
    <name evidence="4" type="primary">Rps24_0</name>
    <name evidence="4" type="ORF">FOF47_R22186</name>
</gene>
<evidence type="ECO:0000256" key="3">
    <source>
        <dbReference type="SAM" id="MobiDB-lite"/>
    </source>
</evidence>
<keyword evidence="5" id="KW-1185">Reference proteome</keyword>
<dbReference type="GO" id="GO:0044391">
    <property type="term" value="C:ribosomal subunit"/>
    <property type="evidence" value="ECO:0007669"/>
    <property type="project" value="UniProtKB-ARBA"/>
</dbReference>
<evidence type="ECO:0000256" key="2">
    <source>
        <dbReference type="ARBA" id="ARBA00023274"/>
    </source>
</evidence>
<evidence type="ECO:0000313" key="4">
    <source>
        <dbReference type="EMBL" id="KAF0883692.1"/>
    </source>
</evidence>
<name>A0A6G1B7B1_CROCR</name>
<feature type="non-terminal residue" evidence="4">
    <location>
        <position position="102"/>
    </location>
</feature>